<comment type="similarity">
    <text evidence="5 14 16">Belongs to the RNase HII family.</text>
</comment>
<comment type="function">
    <text evidence="3 14 16">Endonuclease that specifically degrades the RNA of RNA-DNA hybrids.</text>
</comment>
<evidence type="ECO:0000256" key="17">
    <source>
        <dbReference type="SAM" id="MobiDB-lite"/>
    </source>
</evidence>
<dbReference type="CDD" id="cd07182">
    <property type="entry name" value="RNase_HII_bacteria_HII_like"/>
    <property type="match status" value="1"/>
</dbReference>
<dbReference type="Proteomes" id="UP000285961">
    <property type="component" value="Unassembled WGS sequence"/>
</dbReference>
<dbReference type="PROSITE" id="PS51975">
    <property type="entry name" value="RNASE_H_2"/>
    <property type="match status" value="1"/>
</dbReference>
<evidence type="ECO:0000313" key="20">
    <source>
        <dbReference type="Proteomes" id="UP000285961"/>
    </source>
</evidence>
<feature type="binding site" evidence="14 15">
    <location>
        <position position="79"/>
    </location>
    <ligand>
        <name>a divalent metal cation</name>
        <dbReference type="ChEBI" id="CHEBI:60240"/>
    </ligand>
</feature>
<evidence type="ECO:0000256" key="14">
    <source>
        <dbReference type="HAMAP-Rule" id="MF_00052"/>
    </source>
</evidence>
<dbReference type="NCBIfam" id="NF000594">
    <property type="entry name" value="PRK00015.1-1"/>
    <property type="match status" value="1"/>
</dbReference>
<dbReference type="SUPFAM" id="SSF53098">
    <property type="entry name" value="Ribonuclease H-like"/>
    <property type="match status" value="1"/>
</dbReference>
<evidence type="ECO:0000256" key="9">
    <source>
        <dbReference type="ARBA" id="ARBA00022722"/>
    </source>
</evidence>
<dbReference type="GO" id="GO:0005737">
    <property type="term" value="C:cytoplasm"/>
    <property type="evidence" value="ECO:0007669"/>
    <property type="project" value="UniProtKB-SubCell"/>
</dbReference>
<evidence type="ECO:0000256" key="3">
    <source>
        <dbReference type="ARBA" id="ARBA00004065"/>
    </source>
</evidence>
<evidence type="ECO:0000259" key="18">
    <source>
        <dbReference type="PROSITE" id="PS51975"/>
    </source>
</evidence>
<dbReference type="PANTHER" id="PTHR10954">
    <property type="entry name" value="RIBONUCLEASE H2 SUBUNIT A"/>
    <property type="match status" value="1"/>
</dbReference>
<dbReference type="GO" id="GO:0004523">
    <property type="term" value="F:RNA-DNA hybrid ribonuclease activity"/>
    <property type="evidence" value="ECO:0007669"/>
    <property type="project" value="UniProtKB-UniRule"/>
</dbReference>
<evidence type="ECO:0000256" key="4">
    <source>
        <dbReference type="ARBA" id="ARBA00004496"/>
    </source>
</evidence>
<dbReference type="InterPro" id="IPR022898">
    <property type="entry name" value="RNase_HII"/>
</dbReference>
<comment type="caution">
    <text evidence="19">The sequence shown here is derived from an EMBL/GenBank/DDBJ whole genome shotgun (WGS) entry which is preliminary data.</text>
</comment>
<feature type="domain" description="RNase H type-2" evidence="18">
    <location>
        <begin position="73"/>
        <end position="261"/>
    </location>
</feature>
<name>A0A419F8J8_9BACT</name>
<sequence>MTAGTSKTSRSKPLESLVTDERTDPSRLAETLNKKTSGESRTGIKRPRAGAKKRAGIQDMFEFEQWARARGYRLIAGVDEVGRGPLAGPVVAAAVILPEGIDSPDINDSKLLDDVTRRRALGMIAATADIGVGVVSAEEIDRINIHKASLLAMRLALEDLVSTPEFVLVDGRAITDLDVPQRAIVKGDRLSISIAAASIVAKVVRDEMMIEFDKKFPQYKFAKHKGYSTPEHLACIREFGISPIHRRSFAPVRERLCPPLL</sequence>
<evidence type="ECO:0000256" key="8">
    <source>
        <dbReference type="ARBA" id="ARBA00022490"/>
    </source>
</evidence>
<evidence type="ECO:0000256" key="13">
    <source>
        <dbReference type="ARBA" id="ARBA00023211"/>
    </source>
</evidence>
<accession>A0A419F8J8</accession>
<comment type="subcellular location">
    <subcellularLocation>
        <location evidence="4 14">Cytoplasm</location>
    </subcellularLocation>
</comment>
<dbReference type="PANTHER" id="PTHR10954:SF18">
    <property type="entry name" value="RIBONUCLEASE HII"/>
    <property type="match status" value="1"/>
</dbReference>
<evidence type="ECO:0000313" key="19">
    <source>
        <dbReference type="EMBL" id="RJP74739.1"/>
    </source>
</evidence>
<dbReference type="GO" id="GO:0030145">
    <property type="term" value="F:manganese ion binding"/>
    <property type="evidence" value="ECO:0007669"/>
    <property type="project" value="UniProtKB-UniRule"/>
</dbReference>
<dbReference type="Gene3D" id="3.30.420.10">
    <property type="entry name" value="Ribonuclease H-like superfamily/Ribonuclease H"/>
    <property type="match status" value="1"/>
</dbReference>
<keyword evidence="10 14" id="KW-0479">Metal-binding</keyword>
<dbReference type="InterPro" id="IPR024567">
    <property type="entry name" value="RNase_HII/HIII_dom"/>
</dbReference>
<comment type="catalytic activity">
    <reaction evidence="1 14 15 16">
        <text>Endonucleolytic cleavage to 5'-phosphomonoester.</text>
        <dbReference type="EC" id="3.1.26.4"/>
    </reaction>
</comment>
<proteinExistence type="inferred from homology"/>
<dbReference type="EC" id="3.1.26.4" evidence="6 14"/>
<dbReference type="GO" id="GO:0032299">
    <property type="term" value="C:ribonuclease H2 complex"/>
    <property type="evidence" value="ECO:0007669"/>
    <property type="project" value="TreeGrafter"/>
</dbReference>
<keyword evidence="11 14" id="KW-0255">Endonuclease</keyword>
<evidence type="ECO:0000256" key="7">
    <source>
        <dbReference type="ARBA" id="ARBA00019179"/>
    </source>
</evidence>
<dbReference type="GO" id="GO:0043137">
    <property type="term" value="P:DNA replication, removal of RNA primer"/>
    <property type="evidence" value="ECO:0007669"/>
    <property type="project" value="TreeGrafter"/>
</dbReference>
<gene>
    <name evidence="14" type="primary">rnhB</name>
    <name evidence="19" type="ORF">C4532_01645</name>
</gene>
<keyword evidence="8 14" id="KW-0963">Cytoplasm</keyword>
<evidence type="ECO:0000256" key="12">
    <source>
        <dbReference type="ARBA" id="ARBA00022801"/>
    </source>
</evidence>
<evidence type="ECO:0000256" key="15">
    <source>
        <dbReference type="PROSITE-ProRule" id="PRU01319"/>
    </source>
</evidence>
<organism evidence="19 20">
    <name type="scientific">Candidatus Abyssobacteria bacterium SURF_17</name>
    <dbReference type="NCBI Taxonomy" id="2093361"/>
    <lineage>
        <taxon>Bacteria</taxon>
        <taxon>Pseudomonadati</taxon>
        <taxon>Candidatus Hydrogenedentota</taxon>
        <taxon>Candidatus Abyssobacteria</taxon>
    </lineage>
</organism>
<dbReference type="EMBL" id="QZKI01000011">
    <property type="protein sequence ID" value="RJP74739.1"/>
    <property type="molecule type" value="Genomic_DNA"/>
</dbReference>
<keyword evidence="9 14" id="KW-0540">Nuclease</keyword>
<evidence type="ECO:0000256" key="10">
    <source>
        <dbReference type="ARBA" id="ARBA00022723"/>
    </source>
</evidence>
<reference evidence="19 20" key="1">
    <citation type="journal article" date="2017" name="ISME J.">
        <title>Energy and carbon metabolisms in a deep terrestrial subsurface fluid microbial community.</title>
        <authorList>
            <person name="Momper L."/>
            <person name="Jungbluth S.P."/>
            <person name="Lee M.D."/>
            <person name="Amend J.P."/>
        </authorList>
    </citation>
    <scope>NUCLEOTIDE SEQUENCE [LARGE SCALE GENOMIC DNA]</scope>
    <source>
        <strain evidence="19">SURF_17</strain>
    </source>
</reference>
<evidence type="ECO:0000256" key="2">
    <source>
        <dbReference type="ARBA" id="ARBA00001946"/>
    </source>
</evidence>
<evidence type="ECO:0000256" key="11">
    <source>
        <dbReference type="ARBA" id="ARBA00022759"/>
    </source>
</evidence>
<keyword evidence="12 14" id="KW-0378">Hydrolase</keyword>
<dbReference type="InterPro" id="IPR036397">
    <property type="entry name" value="RNaseH_sf"/>
</dbReference>
<dbReference type="FunFam" id="3.30.420.10:FF:000006">
    <property type="entry name" value="Ribonuclease HII"/>
    <property type="match status" value="1"/>
</dbReference>
<comment type="cofactor">
    <cofactor evidence="14 15">
        <name>Mn(2+)</name>
        <dbReference type="ChEBI" id="CHEBI:29035"/>
    </cofactor>
    <cofactor evidence="14 15">
        <name>Mg(2+)</name>
        <dbReference type="ChEBI" id="CHEBI:18420"/>
    </cofactor>
    <text evidence="14 15">Manganese or magnesium. Binds 1 divalent metal ion per monomer in the absence of substrate. May bind a second metal ion after substrate binding.</text>
</comment>
<comment type="cofactor">
    <cofactor evidence="2">
        <name>Mg(2+)</name>
        <dbReference type="ChEBI" id="CHEBI:18420"/>
    </cofactor>
</comment>
<dbReference type="InterPro" id="IPR001352">
    <property type="entry name" value="RNase_HII/HIII"/>
</dbReference>
<evidence type="ECO:0000256" key="5">
    <source>
        <dbReference type="ARBA" id="ARBA00007383"/>
    </source>
</evidence>
<feature type="compositionally biased region" description="Basic residues" evidence="17">
    <location>
        <begin position="43"/>
        <end position="52"/>
    </location>
</feature>
<feature type="binding site" evidence="14 15">
    <location>
        <position position="170"/>
    </location>
    <ligand>
        <name>a divalent metal cation</name>
        <dbReference type="ChEBI" id="CHEBI:60240"/>
    </ligand>
</feature>
<dbReference type="GO" id="GO:0006298">
    <property type="term" value="P:mismatch repair"/>
    <property type="evidence" value="ECO:0007669"/>
    <property type="project" value="TreeGrafter"/>
</dbReference>
<dbReference type="NCBIfam" id="NF000595">
    <property type="entry name" value="PRK00015.1-3"/>
    <property type="match status" value="1"/>
</dbReference>
<keyword evidence="13 14" id="KW-0464">Manganese</keyword>
<evidence type="ECO:0000256" key="6">
    <source>
        <dbReference type="ARBA" id="ARBA00012180"/>
    </source>
</evidence>
<evidence type="ECO:0000256" key="1">
    <source>
        <dbReference type="ARBA" id="ARBA00000077"/>
    </source>
</evidence>
<dbReference type="HAMAP" id="MF_00052_B">
    <property type="entry name" value="RNase_HII_B"/>
    <property type="match status" value="1"/>
</dbReference>
<feature type="compositionally biased region" description="Basic and acidic residues" evidence="17">
    <location>
        <begin position="19"/>
        <end position="38"/>
    </location>
</feature>
<dbReference type="AlphaFoldDB" id="A0A419F8J8"/>
<feature type="binding site" evidence="14 15">
    <location>
        <position position="80"/>
    </location>
    <ligand>
        <name>a divalent metal cation</name>
        <dbReference type="ChEBI" id="CHEBI:60240"/>
    </ligand>
</feature>
<feature type="region of interest" description="Disordered" evidence="17">
    <location>
        <begin position="1"/>
        <end position="52"/>
    </location>
</feature>
<dbReference type="GO" id="GO:0003723">
    <property type="term" value="F:RNA binding"/>
    <property type="evidence" value="ECO:0007669"/>
    <property type="project" value="UniProtKB-UniRule"/>
</dbReference>
<dbReference type="InterPro" id="IPR012337">
    <property type="entry name" value="RNaseH-like_sf"/>
</dbReference>
<protein>
    <recommendedName>
        <fullName evidence="7 14">Ribonuclease HII</fullName>
        <shortName evidence="14">RNase HII</shortName>
        <ecNumber evidence="6 14">3.1.26.4</ecNumber>
    </recommendedName>
</protein>
<evidence type="ECO:0000256" key="16">
    <source>
        <dbReference type="RuleBase" id="RU003515"/>
    </source>
</evidence>
<dbReference type="Pfam" id="PF01351">
    <property type="entry name" value="RNase_HII"/>
    <property type="match status" value="1"/>
</dbReference>